<name>A0A143DE92_9PROT</name>
<keyword evidence="2" id="KW-1185">Reference proteome</keyword>
<evidence type="ECO:0000313" key="2">
    <source>
        <dbReference type="Proteomes" id="UP000076066"/>
    </source>
</evidence>
<organism evidence="1 2">
    <name type="scientific">Haematospirillum jordaniae</name>
    <dbReference type="NCBI Taxonomy" id="1549855"/>
    <lineage>
        <taxon>Bacteria</taxon>
        <taxon>Pseudomonadati</taxon>
        <taxon>Pseudomonadota</taxon>
        <taxon>Alphaproteobacteria</taxon>
        <taxon>Rhodospirillales</taxon>
        <taxon>Novispirillaceae</taxon>
        <taxon>Haematospirillum</taxon>
    </lineage>
</organism>
<gene>
    <name evidence="1" type="ORF">AY555_07655</name>
</gene>
<accession>A0A143DE92</accession>
<evidence type="ECO:0000313" key="1">
    <source>
        <dbReference type="EMBL" id="AMW35071.1"/>
    </source>
</evidence>
<dbReference type="KEGG" id="hjo:AY555_07655"/>
<dbReference type="Proteomes" id="UP000076066">
    <property type="component" value="Chromosome"/>
</dbReference>
<dbReference type="AlphaFoldDB" id="A0A143DE92"/>
<protein>
    <submittedName>
        <fullName evidence="1">Uncharacterized protein</fullName>
    </submittedName>
</protein>
<dbReference type="GeneID" id="53317031"/>
<sequence>MFSSNEKQSCPHEGWSPETDHGDLLNLVFQLDDALGRSDTARFTRLSESIVDRLISHMREEGSALGHQSYQAACEYQKINRAIELQGLTLLSMLERDTSPRVLRQCAEGFRKIVEKEISASKPHYKEENQNKRQNLETS</sequence>
<reference evidence="1 2" key="1">
    <citation type="submission" date="2016-02" db="EMBL/GenBank/DDBJ databases">
        <title>Complete Genome of H5569, the type strain of the newly described species Haematospirillium jordaniae.</title>
        <authorList>
            <person name="Nicholson A.C."/>
            <person name="Humrighouse B.W."/>
            <person name="Loparov V."/>
            <person name="McQuiston J.R."/>
        </authorList>
    </citation>
    <scope>NUCLEOTIDE SEQUENCE [LARGE SCALE GENOMIC DNA]</scope>
    <source>
        <strain evidence="1 2">H5569</strain>
    </source>
</reference>
<dbReference type="EMBL" id="CP014525">
    <property type="protein sequence ID" value="AMW35071.1"/>
    <property type="molecule type" value="Genomic_DNA"/>
</dbReference>
<proteinExistence type="predicted"/>
<dbReference type="RefSeq" id="WP_066135319.1">
    <property type="nucleotide sequence ID" value="NZ_CP014525.1"/>
</dbReference>